<dbReference type="Proteomes" id="UP000249046">
    <property type="component" value="Unassembled WGS sequence"/>
</dbReference>
<feature type="transmembrane region" description="Helical" evidence="1">
    <location>
        <begin position="144"/>
        <end position="163"/>
    </location>
</feature>
<protein>
    <submittedName>
        <fullName evidence="2">DUF1772 domain-containing protein</fullName>
    </submittedName>
</protein>
<sequence length="199" mass="21803">MSRQSVTRAFLWLAVLVGGPLLGAKLFDLLVLAGAWSADPPASLAMMPYGKAWPVDTGVFFIPFSAAMLIAGFGALAAGWRTPWRYRWMLCLPSVGILLLLVLTVVAFWPMNAALYYHAIHSPKDMITDAQSIAMAQRWIMLDWIRVAGAAAAFVAPLRALTMPWPGERAQKDPLWVRIALTLFLAGVAAFVGWFVSNL</sequence>
<keyword evidence="1" id="KW-0472">Membrane</keyword>
<feature type="transmembrane region" description="Helical" evidence="1">
    <location>
        <begin position="175"/>
        <end position="196"/>
    </location>
</feature>
<keyword evidence="1" id="KW-0812">Transmembrane</keyword>
<accession>A0A2W5JYB4</accession>
<feature type="transmembrane region" description="Helical" evidence="1">
    <location>
        <begin position="58"/>
        <end position="78"/>
    </location>
</feature>
<dbReference type="InterPro" id="IPR013901">
    <property type="entry name" value="Anthrone_oxy"/>
</dbReference>
<dbReference type="AlphaFoldDB" id="A0A2W5JYB4"/>
<feature type="transmembrane region" description="Helical" evidence="1">
    <location>
        <begin position="12"/>
        <end position="38"/>
    </location>
</feature>
<reference evidence="2 3" key="1">
    <citation type="submission" date="2017-08" db="EMBL/GenBank/DDBJ databases">
        <title>Infants hospitalized years apart are colonized by the same room-sourced microbial strains.</title>
        <authorList>
            <person name="Brooks B."/>
            <person name="Olm M.R."/>
            <person name="Firek B.A."/>
            <person name="Baker R."/>
            <person name="Thomas B.C."/>
            <person name="Morowitz M.J."/>
            <person name="Banfield J.F."/>
        </authorList>
    </citation>
    <scope>NUCLEOTIDE SEQUENCE [LARGE SCALE GENOMIC DNA]</scope>
    <source>
        <strain evidence="2">S2_005_003_R2_42</strain>
    </source>
</reference>
<keyword evidence="1" id="KW-1133">Transmembrane helix</keyword>
<organism evidence="2 3">
    <name type="scientific">Rhodanobacter denitrificans</name>
    <dbReference type="NCBI Taxonomy" id="666685"/>
    <lineage>
        <taxon>Bacteria</taxon>
        <taxon>Pseudomonadati</taxon>
        <taxon>Pseudomonadota</taxon>
        <taxon>Gammaproteobacteria</taxon>
        <taxon>Lysobacterales</taxon>
        <taxon>Rhodanobacteraceae</taxon>
        <taxon>Rhodanobacter</taxon>
    </lineage>
</organism>
<feature type="transmembrane region" description="Helical" evidence="1">
    <location>
        <begin position="90"/>
        <end position="109"/>
    </location>
</feature>
<evidence type="ECO:0000313" key="3">
    <source>
        <dbReference type="Proteomes" id="UP000249046"/>
    </source>
</evidence>
<name>A0A2W5JYB4_9GAMM</name>
<evidence type="ECO:0000313" key="2">
    <source>
        <dbReference type="EMBL" id="PZQ09421.1"/>
    </source>
</evidence>
<proteinExistence type="predicted"/>
<comment type="caution">
    <text evidence="2">The sequence shown here is derived from an EMBL/GenBank/DDBJ whole genome shotgun (WGS) entry which is preliminary data.</text>
</comment>
<evidence type="ECO:0000256" key="1">
    <source>
        <dbReference type="SAM" id="Phobius"/>
    </source>
</evidence>
<dbReference type="EMBL" id="QFPO01000028">
    <property type="protein sequence ID" value="PZQ09421.1"/>
    <property type="molecule type" value="Genomic_DNA"/>
</dbReference>
<dbReference type="Pfam" id="PF08592">
    <property type="entry name" value="Anthrone_oxy"/>
    <property type="match status" value="1"/>
</dbReference>
<gene>
    <name evidence="2" type="ORF">DI564_17815</name>
</gene>